<accession>A0A1H6LEL9</accession>
<dbReference type="Proteomes" id="UP000198988">
    <property type="component" value="Unassembled WGS sequence"/>
</dbReference>
<protein>
    <submittedName>
        <fullName evidence="1">Uncharacterized protein</fullName>
    </submittedName>
</protein>
<gene>
    <name evidence="1" type="ORF">BAZSYMA_ACONTIG03872_0</name>
</gene>
<evidence type="ECO:0000313" key="2">
    <source>
        <dbReference type="Proteomes" id="UP000198988"/>
    </source>
</evidence>
<reference evidence="2" key="1">
    <citation type="submission" date="2016-06" db="EMBL/GenBank/DDBJ databases">
        <authorList>
            <person name="Petersen J."/>
            <person name="Sayavedra L."/>
        </authorList>
    </citation>
    <scope>NUCLEOTIDE SEQUENCE [LARGE SCALE GENOMIC DNA]</scope>
    <source>
        <strain evidence="2">BazSymA</strain>
    </source>
</reference>
<name>A0A1H6LEL9_9GAMM</name>
<organism evidence="1 2">
    <name type="scientific">Bathymodiolus azoricus thioautotrophic gill symbiont</name>
    <dbReference type="NCBI Taxonomy" id="235205"/>
    <lineage>
        <taxon>Bacteria</taxon>
        <taxon>Pseudomonadati</taxon>
        <taxon>Pseudomonadota</taxon>
        <taxon>Gammaproteobacteria</taxon>
        <taxon>sulfur-oxidizing symbionts</taxon>
    </lineage>
</organism>
<dbReference type="AlphaFoldDB" id="A0A1H6LEL9"/>
<proteinExistence type="predicted"/>
<dbReference type="EMBL" id="CDSC02000259">
    <property type="protein sequence ID" value="SEH84601.1"/>
    <property type="molecule type" value="Genomic_DNA"/>
</dbReference>
<sequence>MGFWVLSLLLLLIIWVPICRVPICCFAWLVERSSEGR</sequence>
<evidence type="ECO:0000313" key="1">
    <source>
        <dbReference type="EMBL" id="SEH84601.1"/>
    </source>
</evidence>